<evidence type="ECO:0000256" key="2">
    <source>
        <dbReference type="ARBA" id="ARBA00022516"/>
    </source>
</evidence>
<organism evidence="7 8">
    <name type="scientific">Acyrthosiphon pisum</name>
    <name type="common">Pea aphid</name>
    <dbReference type="NCBI Taxonomy" id="7029"/>
    <lineage>
        <taxon>Eukaryota</taxon>
        <taxon>Metazoa</taxon>
        <taxon>Ecdysozoa</taxon>
        <taxon>Arthropoda</taxon>
        <taxon>Hexapoda</taxon>
        <taxon>Insecta</taxon>
        <taxon>Pterygota</taxon>
        <taxon>Neoptera</taxon>
        <taxon>Paraneoptera</taxon>
        <taxon>Hemiptera</taxon>
        <taxon>Sternorrhyncha</taxon>
        <taxon>Aphidomorpha</taxon>
        <taxon>Aphidoidea</taxon>
        <taxon>Aphididae</taxon>
        <taxon>Macrosiphini</taxon>
        <taxon>Acyrthosiphon</taxon>
    </lineage>
</organism>
<dbReference type="OrthoDB" id="429813at2759"/>
<keyword evidence="4" id="KW-0812">Transmembrane</keyword>
<name>A0A8R2JSY0_ACYPI</name>
<comment type="function">
    <text evidence="4">Catalyzes the reduction of fatty acyl-CoA to fatty alcohols.</text>
</comment>
<comment type="similarity">
    <text evidence="1 4">Belongs to the fatty acyl-CoA reductase family.</text>
</comment>
<dbReference type="GeneID" id="100569736"/>
<evidence type="ECO:0000259" key="5">
    <source>
        <dbReference type="Pfam" id="PF03015"/>
    </source>
</evidence>
<protein>
    <recommendedName>
        <fullName evidence="4">Fatty acyl-CoA reductase</fullName>
        <ecNumber evidence="4">1.2.1.84</ecNumber>
    </recommendedName>
</protein>
<keyword evidence="4" id="KW-0560">Oxidoreductase</keyword>
<keyword evidence="4" id="KW-0521">NADP</keyword>
<evidence type="ECO:0000256" key="3">
    <source>
        <dbReference type="ARBA" id="ARBA00023098"/>
    </source>
</evidence>
<evidence type="ECO:0000259" key="6">
    <source>
        <dbReference type="Pfam" id="PF07993"/>
    </source>
</evidence>
<dbReference type="Proteomes" id="UP000007819">
    <property type="component" value="Chromosome A2"/>
</dbReference>
<dbReference type="SUPFAM" id="SSF51735">
    <property type="entry name" value="NAD(P)-binding Rossmann-fold domains"/>
    <property type="match status" value="1"/>
</dbReference>
<dbReference type="InterPro" id="IPR036291">
    <property type="entry name" value="NAD(P)-bd_dom_sf"/>
</dbReference>
<dbReference type="Gene3D" id="3.40.50.720">
    <property type="entry name" value="NAD(P)-binding Rossmann-like Domain"/>
    <property type="match status" value="1"/>
</dbReference>
<keyword evidence="4" id="KW-0472">Membrane</keyword>
<comment type="catalytic activity">
    <reaction evidence="4">
        <text>a long-chain fatty acyl-CoA + 2 NADPH + 2 H(+) = a long-chain primary fatty alcohol + 2 NADP(+) + CoA</text>
        <dbReference type="Rhea" id="RHEA:52716"/>
        <dbReference type="ChEBI" id="CHEBI:15378"/>
        <dbReference type="ChEBI" id="CHEBI:57287"/>
        <dbReference type="ChEBI" id="CHEBI:57783"/>
        <dbReference type="ChEBI" id="CHEBI:58349"/>
        <dbReference type="ChEBI" id="CHEBI:77396"/>
        <dbReference type="ChEBI" id="CHEBI:83139"/>
        <dbReference type="EC" id="1.2.1.84"/>
    </reaction>
</comment>
<keyword evidence="3 4" id="KW-0443">Lipid metabolism</keyword>
<evidence type="ECO:0000313" key="8">
    <source>
        <dbReference type="Proteomes" id="UP000007819"/>
    </source>
</evidence>
<dbReference type="GO" id="GO:0080019">
    <property type="term" value="F:alcohol-forming very long-chain fatty acyl-CoA reductase activity"/>
    <property type="evidence" value="ECO:0007669"/>
    <property type="project" value="InterPro"/>
</dbReference>
<accession>A0A8R2JSY0</accession>
<dbReference type="PANTHER" id="PTHR11011:SF60">
    <property type="entry name" value="FATTY ACYL-COA REDUCTASE-RELATED"/>
    <property type="match status" value="1"/>
</dbReference>
<proteinExistence type="inferred from homology"/>
<keyword evidence="2 4" id="KW-0444">Lipid biosynthesis</keyword>
<reference evidence="8" key="1">
    <citation type="submission" date="2010-06" db="EMBL/GenBank/DDBJ databases">
        <authorList>
            <person name="Jiang H."/>
            <person name="Abraham K."/>
            <person name="Ali S."/>
            <person name="Alsbrooks S.L."/>
            <person name="Anim B.N."/>
            <person name="Anosike U.S."/>
            <person name="Attaway T."/>
            <person name="Bandaranaike D.P."/>
            <person name="Battles P.K."/>
            <person name="Bell S.N."/>
            <person name="Bell A.V."/>
            <person name="Beltran B."/>
            <person name="Bickham C."/>
            <person name="Bustamante Y."/>
            <person name="Caleb T."/>
            <person name="Canada A."/>
            <person name="Cardenas V."/>
            <person name="Carter K."/>
            <person name="Chacko J."/>
            <person name="Chandrabose M.N."/>
            <person name="Chavez D."/>
            <person name="Chavez A."/>
            <person name="Chen L."/>
            <person name="Chu H.-S."/>
            <person name="Claassen K.J."/>
            <person name="Cockrell R."/>
            <person name="Collins M."/>
            <person name="Cooper J.A."/>
            <person name="Cree A."/>
            <person name="Curry S.M."/>
            <person name="Da Y."/>
            <person name="Dao M.D."/>
            <person name="Das B."/>
            <person name="Davila M.-L."/>
            <person name="Davy-Carroll L."/>
            <person name="Denson S."/>
            <person name="Dinh H."/>
            <person name="Ebong V.E."/>
            <person name="Edwards J.R."/>
            <person name="Egan A."/>
            <person name="El-Daye J."/>
            <person name="Escobedo L."/>
            <person name="Fernandez S."/>
            <person name="Fernando P.R."/>
            <person name="Flagg N."/>
            <person name="Forbes L.D."/>
            <person name="Fowler R.G."/>
            <person name="Fu Q."/>
            <person name="Gabisi R.A."/>
            <person name="Ganer J."/>
            <person name="Garbino Pronczuk A."/>
            <person name="Garcia R.M."/>
            <person name="Garner T."/>
            <person name="Garrett T.E."/>
            <person name="Gonzalez D.A."/>
            <person name="Hamid H."/>
            <person name="Hawkins E.S."/>
            <person name="Hirani K."/>
            <person name="Hogues M.E."/>
            <person name="Hollins B."/>
            <person name="Hsiao C.-H."/>
            <person name="Jabil R."/>
            <person name="James M.L."/>
            <person name="Jhangiani S.N."/>
            <person name="Johnson B."/>
            <person name="Johnson Q."/>
            <person name="Joshi V."/>
            <person name="Kalu J.B."/>
            <person name="Kam C."/>
            <person name="Kashfia A."/>
            <person name="Keebler J."/>
            <person name="Kisamo H."/>
            <person name="Kovar C.L."/>
            <person name="Lago L.A."/>
            <person name="Lai C.-Y."/>
            <person name="Laidlaw J."/>
            <person name="Lara F."/>
            <person name="Le T.-K."/>
            <person name="Lee S.L."/>
            <person name="Legall F.H."/>
            <person name="Lemon S.J."/>
            <person name="Lewis L.R."/>
            <person name="Li B."/>
            <person name="Liu Y."/>
            <person name="Liu Y.-S."/>
            <person name="Lopez J."/>
            <person name="Lozado R.J."/>
            <person name="Lu J."/>
            <person name="Madu R.C."/>
            <person name="Maheshwari M."/>
            <person name="Maheshwari R."/>
            <person name="Malloy K."/>
            <person name="Martinez E."/>
            <person name="Mathew T."/>
            <person name="Mercado I.C."/>
            <person name="Mercado C."/>
            <person name="Meyer B."/>
            <person name="Montgomery K."/>
            <person name="Morgan M.B."/>
            <person name="Munidasa M."/>
            <person name="Nazareth L.V."/>
            <person name="Nelson J."/>
            <person name="Ng B.M."/>
            <person name="Nguyen N.B."/>
            <person name="Nguyen P.Q."/>
            <person name="Nguyen T."/>
            <person name="Obregon M."/>
            <person name="Okwuonu G.O."/>
            <person name="Onwere C.G."/>
            <person name="Orozco G."/>
            <person name="Parra A."/>
            <person name="Patel S."/>
            <person name="Patil S."/>
            <person name="Perez A."/>
            <person name="Perez Y."/>
            <person name="Pham C."/>
            <person name="Primus E.L."/>
            <person name="Pu L.-L."/>
            <person name="Puazo M."/>
            <person name="Qin X."/>
            <person name="Quiroz J.B."/>
            <person name="Reese J."/>
            <person name="Richards S."/>
            <person name="Rives C.M."/>
            <person name="Robberts R."/>
            <person name="Ruiz S.J."/>
            <person name="Ruiz M.J."/>
            <person name="Santibanez J."/>
            <person name="Schneider B.W."/>
            <person name="Sisson I."/>
            <person name="Smith M."/>
            <person name="Sodergren E."/>
            <person name="Song X.-Z."/>
            <person name="Song B.B."/>
            <person name="Summersgill H."/>
            <person name="Thelus R."/>
            <person name="Thornton R.D."/>
            <person name="Trejos Z.Y."/>
            <person name="Usmani K."/>
            <person name="Vattathil S."/>
            <person name="Villasana D."/>
            <person name="Walker D.L."/>
            <person name="Wang S."/>
            <person name="Wang K."/>
            <person name="White C.S."/>
            <person name="Williams A.C."/>
            <person name="Williamson J."/>
            <person name="Wilson K."/>
            <person name="Woghiren I.O."/>
            <person name="Woodworth J.R."/>
            <person name="Worley K.C."/>
            <person name="Wright R.A."/>
            <person name="Wu W."/>
            <person name="Young L."/>
            <person name="Zhang L."/>
            <person name="Zhang J."/>
            <person name="Zhu Y."/>
            <person name="Muzny D.M."/>
            <person name="Weinstock G."/>
            <person name="Gibbs R.A."/>
        </authorList>
    </citation>
    <scope>NUCLEOTIDE SEQUENCE [LARGE SCALE GENOMIC DNA]</scope>
    <source>
        <strain evidence="8">LSR1</strain>
    </source>
</reference>
<dbReference type="KEGG" id="api:100569736"/>
<dbReference type="Pfam" id="PF07993">
    <property type="entry name" value="NAD_binding_4"/>
    <property type="match status" value="1"/>
</dbReference>
<feature type="domain" description="Fatty acyl-CoA reductase C-terminal" evidence="5">
    <location>
        <begin position="354"/>
        <end position="446"/>
    </location>
</feature>
<dbReference type="EC" id="1.2.1.84" evidence="4"/>
<feature type="transmembrane region" description="Helical" evidence="4">
    <location>
        <begin position="461"/>
        <end position="484"/>
    </location>
</feature>
<dbReference type="RefSeq" id="XP_029345605.1">
    <property type="nucleotide sequence ID" value="XM_029489745.1"/>
</dbReference>
<keyword evidence="8" id="KW-1185">Reference proteome</keyword>
<dbReference type="GO" id="GO:0035336">
    <property type="term" value="P:long-chain fatty-acyl-CoA metabolic process"/>
    <property type="evidence" value="ECO:0007669"/>
    <property type="project" value="TreeGrafter"/>
</dbReference>
<dbReference type="InterPro" id="IPR026055">
    <property type="entry name" value="FAR"/>
</dbReference>
<keyword evidence="4" id="KW-1133">Transmembrane helix</keyword>
<dbReference type="GO" id="GO:0005777">
    <property type="term" value="C:peroxisome"/>
    <property type="evidence" value="ECO:0007669"/>
    <property type="project" value="TreeGrafter"/>
</dbReference>
<dbReference type="InterPro" id="IPR013120">
    <property type="entry name" value="FAR_NAD-bd"/>
</dbReference>
<evidence type="ECO:0000313" key="7">
    <source>
        <dbReference type="EnsemblMetazoa" id="XP_029345605.1"/>
    </source>
</evidence>
<sequence length="485" mass="56742">MSIADTFRNGTVFVTGSTGFLGKILTEKLLRSCDVKCIAILVRGKYGVPASERAANIFKQSIFDRLRFESPDFVTKIKTIDGHIDKQSLDISTDDCDWLIKNVNFVFHCAATVKFNETLDMATKINIQGTENVLELGAKMNYLKGFVYVSTAYSHCPRSEIKEEFYHVSISAKELKKIIELDEETRNVLKDWPNTYIFTKALSENMISTNENKLPISVFRPSIIGCTQSEPEPGWMDNVQGFVYLINSCMLGILRAIPMSLDKKADIVPIDYAANALISVMWDTVNRYQDDNEKKKKPKIYNYVSSFDSPVHWRMFLKYIYETYHQAPPFQSIWYLFCIFSDNCWFISIMRFFLHRIPAALVDLSLIIRGKNTKMLKMYKKQERIVDSLELFLTSEWKFDNSNTRKLWALLSQEDRKTFWFGFEEFDWKSYTQTMVYGIRKNILQEDLNNITRALSKNRKLFWLHQLCTFLIIYIVFQICWMFVL</sequence>
<dbReference type="AlphaFoldDB" id="A0A8R2JSY0"/>
<dbReference type="CDD" id="cd09071">
    <property type="entry name" value="FAR_C"/>
    <property type="match status" value="1"/>
</dbReference>
<dbReference type="PANTHER" id="PTHR11011">
    <property type="entry name" value="MALE STERILITY PROTEIN 2-RELATED"/>
    <property type="match status" value="1"/>
</dbReference>
<dbReference type="InterPro" id="IPR033640">
    <property type="entry name" value="FAR_C"/>
</dbReference>
<feature type="domain" description="Thioester reductase (TE)" evidence="6">
    <location>
        <begin position="14"/>
        <end position="276"/>
    </location>
</feature>
<evidence type="ECO:0000256" key="1">
    <source>
        <dbReference type="ARBA" id="ARBA00005928"/>
    </source>
</evidence>
<dbReference type="Pfam" id="PF03015">
    <property type="entry name" value="Sterile"/>
    <property type="match status" value="1"/>
</dbReference>
<dbReference type="CDD" id="cd05236">
    <property type="entry name" value="FAR-N_SDR_e"/>
    <property type="match status" value="1"/>
</dbReference>
<dbReference type="EnsemblMetazoa" id="XM_029489745.1">
    <property type="protein sequence ID" value="XP_029345605.1"/>
    <property type="gene ID" value="LOC100569736"/>
</dbReference>
<reference evidence="7" key="2">
    <citation type="submission" date="2022-06" db="UniProtKB">
        <authorList>
            <consortium name="EnsemblMetazoa"/>
        </authorList>
    </citation>
    <scope>IDENTIFICATION</scope>
</reference>
<evidence type="ECO:0000256" key="4">
    <source>
        <dbReference type="RuleBase" id="RU363097"/>
    </source>
</evidence>
<dbReference type="GO" id="GO:0102965">
    <property type="term" value="F:alcohol-forming long-chain fatty acyl-CoA reductase activity"/>
    <property type="evidence" value="ECO:0007669"/>
    <property type="project" value="UniProtKB-EC"/>
</dbReference>